<dbReference type="AlphaFoldDB" id="A0A1B0B0P6"/>
<dbReference type="SUPFAM" id="SSF56801">
    <property type="entry name" value="Acetyl-CoA synthetase-like"/>
    <property type="match status" value="1"/>
</dbReference>
<organism evidence="1 2">
    <name type="scientific">Glossina palpalis gambiensis</name>
    <dbReference type="NCBI Taxonomy" id="67801"/>
    <lineage>
        <taxon>Eukaryota</taxon>
        <taxon>Metazoa</taxon>
        <taxon>Ecdysozoa</taxon>
        <taxon>Arthropoda</taxon>
        <taxon>Hexapoda</taxon>
        <taxon>Insecta</taxon>
        <taxon>Pterygota</taxon>
        <taxon>Neoptera</taxon>
        <taxon>Endopterygota</taxon>
        <taxon>Diptera</taxon>
        <taxon>Brachycera</taxon>
        <taxon>Muscomorpha</taxon>
        <taxon>Hippoboscoidea</taxon>
        <taxon>Glossinidae</taxon>
        <taxon>Glossina</taxon>
    </lineage>
</organism>
<proteinExistence type="predicted"/>
<reference evidence="2" key="1">
    <citation type="submission" date="2015-01" db="EMBL/GenBank/DDBJ databases">
        <authorList>
            <person name="Aksoy S."/>
            <person name="Warren W."/>
            <person name="Wilson R.K."/>
        </authorList>
    </citation>
    <scope>NUCLEOTIDE SEQUENCE [LARGE SCALE GENOMIC DNA]</scope>
    <source>
        <strain evidence="2">IAEA</strain>
    </source>
</reference>
<sequence length="145" mass="16666">MECSIENFSSTEDTQEDGWLHTGDWDYLGEENNLLLNGRFKELIITSDGENIPTLRMDGLLMKQLPCISNAMITGDRRKYLTVLLTFKTKWDLYNDRPLDDLGQDTTLWLNSLGLDYKNLSEILRGSKPKEELRTSSKSFESGSY</sequence>
<evidence type="ECO:0000313" key="2">
    <source>
        <dbReference type="Proteomes" id="UP000092460"/>
    </source>
</evidence>
<evidence type="ECO:0000313" key="1">
    <source>
        <dbReference type="EnsemblMetazoa" id="GPPI014946-PA"/>
    </source>
</evidence>
<dbReference type="Proteomes" id="UP000092460">
    <property type="component" value="Unassembled WGS sequence"/>
</dbReference>
<reference evidence="1" key="2">
    <citation type="submission" date="2020-05" db="UniProtKB">
        <authorList>
            <consortium name="EnsemblMetazoa"/>
        </authorList>
    </citation>
    <scope>IDENTIFICATION</scope>
    <source>
        <strain evidence="1">IAEA</strain>
    </source>
</reference>
<accession>A0A1B0B0P6</accession>
<dbReference type="VEuPathDB" id="VectorBase:GPPI014946"/>
<name>A0A1B0B0P6_9MUSC</name>
<dbReference type="EnsemblMetazoa" id="GPPI014946-RA">
    <property type="protein sequence ID" value="GPPI014946-PA"/>
    <property type="gene ID" value="GPPI014946"/>
</dbReference>
<dbReference type="EMBL" id="JXJN01006799">
    <property type="status" value="NOT_ANNOTATED_CDS"/>
    <property type="molecule type" value="Genomic_DNA"/>
</dbReference>
<keyword evidence="2" id="KW-1185">Reference proteome</keyword>
<protein>
    <recommendedName>
        <fullName evidence="3">AMP-dependent synthetase/ligase domain-containing protein</fullName>
    </recommendedName>
</protein>
<evidence type="ECO:0008006" key="3">
    <source>
        <dbReference type="Google" id="ProtNLM"/>
    </source>
</evidence>
<dbReference type="STRING" id="67801.A0A1B0B0P6"/>